<dbReference type="Proteomes" id="UP000003891">
    <property type="component" value="Unassembled WGS sequence"/>
</dbReference>
<dbReference type="OrthoDB" id="9763054at2"/>
<gene>
    <name evidence="5" type="ORF">PaelaDRAFT_4566</name>
</gene>
<evidence type="ECO:0000313" key="5">
    <source>
        <dbReference type="EMBL" id="EHB59595.1"/>
    </source>
</evidence>
<feature type="signal peptide" evidence="4">
    <location>
        <begin position="1"/>
        <end position="19"/>
    </location>
</feature>
<protein>
    <submittedName>
        <fullName evidence="5">Extracellular solute-binding protein family 1</fullName>
    </submittedName>
</protein>
<comment type="similarity">
    <text evidence="1">Belongs to the bacterial solute-binding protein 1 family.</text>
</comment>
<dbReference type="InterPro" id="IPR006059">
    <property type="entry name" value="SBP"/>
</dbReference>
<evidence type="ECO:0000313" key="6">
    <source>
        <dbReference type="Proteomes" id="UP000003891"/>
    </source>
</evidence>
<dbReference type="EMBL" id="AGIP01000012">
    <property type="protein sequence ID" value="EHB59595.1"/>
    <property type="molecule type" value="Genomic_DNA"/>
</dbReference>
<dbReference type="GO" id="GO:0042956">
    <property type="term" value="P:maltodextrin transmembrane transport"/>
    <property type="evidence" value="ECO:0007669"/>
    <property type="project" value="TreeGrafter"/>
</dbReference>
<dbReference type="PROSITE" id="PS51257">
    <property type="entry name" value="PROKAR_LIPOPROTEIN"/>
    <property type="match status" value="1"/>
</dbReference>
<accession>G4HKQ5</accession>
<dbReference type="PANTHER" id="PTHR30061:SF50">
    <property type="entry name" value="MALTOSE_MALTODEXTRIN-BINDING PERIPLASMIC PROTEIN"/>
    <property type="match status" value="1"/>
</dbReference>
<name>G4HKQ5_9BACL</name>
<dbReference type="eggNOG" id="COG1653">
    <property type="taxonomic scope" value="Bacteria"/>
</dbReference>
<dbReference type="GO" id="GO:1901982">
    <property type="term" value="F:maltose binding"/>
    <property type="evidence" value="ECO:0007669"/>
    <property type="project" value="TreeGrafter"/>
</dbReference>
<dbReference type="STRING" id="743719.PaelaDRAFT_4566"/>
<keyword evidence="3 4" id="KW-0732">Signal</keyword>
<reference evidence="5 6" key="1">
    <citation type="submission" date="2011-09" db="EMBL/GenBank/DDBJ databases">
        <title>The draft genome of Paenibacillus lactis 154.</title>
        <authorList>
            <consortium name="US DOE Joint Genome Institute (JGI-PGF)"/>
            <person name="Lucas S."/>
            <person name="Han J."/>
            <person name="Lapidus A."/>
            <person name="Cheng J.-F."/>
            <person name="Goodwin L."/>
            <person name="Pitluck S."/>
            <person name="Peters L."/>
            <person name="Land M.L."/>
            <person name="Hauser L."/>
            <person name="Siebers A."/>
            <person name="Thelen M."/>
            <person name="Hugenholtz P."/>
            <person name="Allgaier M."/>
            <person name="Woyke T.J."/>
        </authorList>
    </citation>
    <scope>NUCLEOTIDE SEQUENCE [LARGE SCALE GENOMIC DNA]</scope>
    <source>
        <strain evidence="5 6">154</strain>
    </source>
</reference>
<dbReference type="Pfam" id="PF01547">
    <property type="entry name" value="SBP_bac_1"/>
    <property type="match status" value="1"/>
</dbReference>
<dbReference type="GO" id="GO:0015768">
    <property type="term" value="P:maltose transport"/>
    <property type="evidence" value="ECO:0007669"/>
    <property type="project" value="TreeGrafter"/>
</dbReference>
<sequence>MKKMKLTLVMLLAFSMVLAACGGKSSEEGSGNSDAASGDVKTVKIFQFKTEIVDGLNELKVEFEKEHPNIKLDIQTVGGGADYGASLKTKFASGDAPDIFSNGGYAEMEMWFDNLEDLSDQPWVADLVDMAKKPMTKDGKVYGMPMNLEGWGYIYNKDLFEQAGITELPKTYSQLEDAAKKLEAIGVTPFANAYQEWWLLGNQGINPAFALQNDPDAFIKGLSDGTEKFAGNPQFEAWAKLMQLTLDHGNKNPLTTDYNTAVSLLATEKAAMMQNGNWSQTEIDAINPELNLGFLPMPMGEDAEQNDKLNVGVPANLVINKNSPVKEEAKVFLNWLVTSDIGKEYIVKKFKFIPALSTIEATPEDMGDLGASVWEYVQAGKVLPQQAPKFPDGVTQEFANSMQAYFAGKSDVTKMLEDMQASWDSLSQ</sequence>
<organism evidence="5 6">
    <name type="scientific">Paenibacillus lactis 154</name>
    <dbReference type="NCBI Taxonomy" id="743719"/>
    <lineage>
        <taxon>Bacteria</taxon>
        <taxon>Bacillati</taxon>
        <taxon>Bacillota</taxon>
        <taxon>Bacilli</taxon>
        <taxon>Bacillales</taxon>
        <taxon>Paenibacillaceae</taxon>
        <taxon>Paenibacillus</taxon>
    </lineage>
</organism>
<dbReference type="GO" id="GO:0055052">
    <property type="term" value="C:ATP-binding cassette (ABC) transporter complex, substrate-binding subunit-containing"/>
    <property type="evidence" value="ECO:0007669"/>
    <property type="project" value="TreeGrafter"/>
</dbReference>
<dbReference type="PANTHER" id="PTHR30061">
    <property type="entry name" value="MALTOSE-BINDING PERIPLASMIC PROTEIN"/>
    <property type="match status" value="1"/>
</dbReference>
<keyword evidence="2" id="KW-0813">Transport</keyword>
<dbReference type="SUPFAM" id="SSF53850">
    <property type="entry name" value="Periplasmic binding protein-like II"/>
    <property type="match status" value="1"/>
</dbReference>
<evidence type="ECO:0000256" key="2">
    <source>
        <dbReference type="ARBA" id="ARBA00022448"/>
    </source>
</evidence>
<evidence type="ECO:0000256" key="4">
    <source>
        <dbReference type="SAM" id="SignalP"/>
    </source>
</evidence>
<proteinExistence type="inferred from homology"/>
<dbReference type="Gene3D" id="3.40.190.10">
    <property type="entry name" value="Periplasmic binding protein-like II"/>
    <property type="match status" value="2"/>
</dbReference>
<evidence type="ECO:0000256" key="3">
    <source>
        <dbReference type="ARBA" id="ARBA00022729"/>
    </source>
</evidence>
<dbReference type="RefSeq" id="WP_007131727.1">
    <property type="nucleotide sequence ID" value="NZ_AGIP01000012.1"/>
</dbReference>
<evidence type="ECO:0000256" key="1">
    <source>
        <dbReference type="ARBA" id="ARBA00008520"/>
    </source>
</evidence>
<feature type="chain" id="PRO_5038573132" evidence="4">
    <location>
        <begin position="20"/>
        <end position="428"/>
    </location>
</feature>
<dbReference type="PATRIC" id="fig|743719.3.peg.4639"/>
<dbReference type="AlphaFoldDB" id="G4HKQ5"/>